<dbReference type="SUPFAM" id="SSF52467">
    <property type="entry name" value="DHS-like NAD/FAD-binding domain"/>
    <property type="match status" value="1"/>
</dbReference>
<keyword evidence="7 10" id="KW-0786">Thiamine pyrophosphate</keyword>
<dbReference type="UniPathway" id="UPA00047">
    <property type="reaction ID" value="UER00055"/>
</dbReference>
<dbReference type="InterPro" id="IPR011766">
    <property type="entry name" value="TPP_enzyme_TPP-bd"/>
</dbReference>
<gene>
    <name evidence="14" type="ORF">SAMN04490220_3272</name>
</gene>
<comment type="pathway">
    <text evidence="1">Amino-acid biosynthesis; L-isoleucine biosynthesis; L-isoleucine from 2-oxobutanoate: step 1/4.</text>
</comment>
<dbReference type="OrthoDB" id="3203527at2"/>
<dbReference type="RefSeq" id="WP_073361110.1">
    <property type="nucleotide sequence ID" value="NZ_FNTL01000004.1"/>
</dbReference>
<dbReference type="InterPro" id="IPR045229">
    <property type="entry name" value="TPP_enz"/>
</dbReference>
<evidence type="ECO:0000256" key="1">
    <source>
        <dbReference type="ARBA" id="ARBA00004974"/>
    </source>
</evidence>
<evidence type="ECO:0000256" key="4">
    <source>
        <dbReference type="ARBA" id="ARBA00013145"/>
    </source>
</evidence>
<protein>
    <recommendedName>
        <fullName evidence="4">acetolactate synthase</fullName>
        <ecNumber evidence="4">2.2.1.6</ecNumber>
    </recommendedName>
</protein>
<dbReference type="GO" id="GO:0050660">
    <property type="term" value="F:flavin adenine dinucleotide binding"/>
    <property type="evidence" value="ECO:0007669"/>
    <property type="project" value="TreeGrafter"/>
</dbReference>
<comment type="catalytic activity">
    <reaction evidence="9">
        <text>2 pyruvate + H(+) = (2S)-2-acetolactate + CO2</text>
        <dbReference type="Rhea" id="RHEA:25249"/>
        <dbReference type="ChEBI" id="CHEBI:15361"/>
        <dbReference type="ChEBI" id="CHEBI:15378"/>
        <dbReference type="ChEBI" id="CHEBI:16526"/>
        <dbReference type="ChEBI" id="CHEBI:58476"/>
        <dbReference type="EC" id="2.2.1.6"/>
    </reaction>
</comment>
<dbReference type="SUPFAM" id="SSF52518">
    <property type="entry name" value="Thiamin diphosphate-binding fold (THDP-binding)"/>
    <property type="match status" value="2"/>
</dbReference>
<dbReference type="GO" id="GO:0000287">
    <property type="term" value="F:magnesium ion binding"/>
    <property type="evidence" value="ECO:0007669"/>
    <property type="project" value="InterPro"/>
</dbReference>
<evidence type="ECO:0000256" key="6">
    <source>
        <dbReference type="ARBA" id="ARBA00022827"/>
    </source>
</evidence>
<evidence type="ECO:0000256" key="8">
    <source>
        <dbReference type="ARBA" id="ARBA00023304"/>
    </source>
</evidence>
<keyword evidence="8" id="KW-0100">Branched-chain amino acid biosynthesis</keyword>
<dbReference type="CDD" id="cd00568">
    <property type="entry name" value="TPP_enzymes"/>
    <property type="match status" value="1"/>
</dbReference>
<dbReference type="PANTHER" id="PTHR18968:SF13">
    <property type="entry name" value="ACETOLACTATE SYNTHASE CATALYTIC SUBUNIT, MITOCHONDRIAL"/>
    <property type="match status" value="1"/>
</dbReference>
<dbReference type="Pfam" id="PF00205">
    <property type="entry name" value="TPP_enzyme_M"/>
    <property type="match status" value="1"/>
</dbReference>
<evidence type="ECO:0000256" key="10">
    <source>
        <dbReference type="RuleBase" id="RU362132"/>
    </source>
</evidence>
<dbReference type="GO" id="GO:0009099">
    <property type="term" value="P:L-valine biosynthetic process"/>
    <property type="evidence" value="ECO:0007669"/>
    <property type="project" value="UniProtKB-UniPathway"/>
</dbReference>
<dbReference type="GO" id="GO:0003984">
    <property type="term" value="F:acetolactate synthase activity"/>
    <property type="evidence" value="ECO:0007669"/>
    <property type="project" value="UniProtKB-EC"/>
</dbReference>
<evidence type="ECO:0000313" key="14">
    <source>
        <dbReference type="EMBL" id="SED02896.1"/>
    </source>
</evidence>
<accession>A0A1H4XB36</accession>
<dbReference type="CDD" id="cd07035">
    <property type="entry name" value="TPP_PYR_POX_like"/>
    <property type="match status" value="1"/>
</dbReference>
<comment type="similarity">
    <text evidence="3 10">Belongs to the TPP enzyme family.</text>
</comment>
<keyword evidence="5" id="KW-0285">Flavoprotein</keyword>
<comment type="pathway">
    <text evidence="2">Amino-acid biosynthesis; L-valine biosynthesis; L-valine from pyruvate: step 1/4.</text>
</comment>
<keyword evidence="8" id="KW-0028">Amino-acid biosynthesis</keyword>
<evidence type="ECO:0000259" key="11">
    <source>
        <dbReference type="Pfam" id="PF00205"/>
    </source>
</evidence>
<dbReference type="InterPro" id="IPR012001">
    <property type="entry name" value="Thiamin_PyroP_enz_TPP-bd_dom"/>
</dbReference>
<dbReference type="GO" id="GO:0009097">
    <property type="term" value="P:isoleucine biosynthetic process"/>
    <property type="evidence" value="ECO:0007669"/>
    <property type="project" value="UniProtKB-UniPathway"/>
</dbReference>
<evidence type="ECO:0000256" key="7">
    <source>
        <dbReference type="ARBA" id="ARBA00023052"/>
    </source>
</evidence>
<reference evidence="15" key="1">
    <citation type="submission" date="2016-10" db="EMBL/GenBank/DDBJ databases">
        <authorList>
            <person name="Varghese N."/>
        </authorList>
    </citation>
    <scope>NUCLEOTIDE SEQUENCE [LARGE SCALE GENOMIC DNA]</scope>
    <source>
        <strain evidence="15">DSM 44719</strain>
    </source>
</reference>
<evidence type="ECO:0000259" key="12">
    <source>
        <dbReference type="Pfam" id="PF02775"/>
    </source>
</evidence>
<feature type="domain" description="Thiamine pyrophosphate enzyme N-terminal TPP-binding" evidence="13">
    <location>
        <begin position="1"/>
        <end position="110"/>
    </location>
</feature>
<dbReference type="EMBL" id="FNTL01000004">
    <property type="protein sequence ID" value="SED02896.1"/>
    <property type="molecule type" value="Genomic_DNA"/>
</dbReference>
<dbReference type="Gene3D" id="3.40.50.970">
    <property type="match status" value="2"/>
</dbReference>
<keyword evidence="6" id="KW-0274">FAD</keyword>
<dbReference type="Pfam" id="PF02775">
    <property type="entry name" value="TPP_enzyme_C"/>
    <property type="match status" value="1"/>
</dbReference>
<dbReference type="AlphaFoldDB" id="A0A1H4XB36"/>
<dbReference type="InterPro" id="IPR029035">
    <property type="entry name" value="DHS-like_NAD/FAD-binding_dom"/>
</dbReference>
<evidence type="ECO:0000256" key="5">
    <source>
        <dbReference type="ARBA" id="ARBA00022630"/>
    </source>
</evidence>
<sequence>MQVYKALAQGLIDHGVKTLFGLMGDGNLYLANHYSSIPGATYIASAHEAGAVLMANGYASVSGEVGVATVTHGPGLANALPPVIDSVRSRMPIVLICGDTADGDRNTLQDIAQRELVLPTGAGFEQVRRPETAVQNLREALRRATAERRPIVLNVPVDYMWKEVDYQHDPLPPADRDITLDPDAMDQAVGVVAAAERPIILAGRGAATPSAREAICRLAERLGAPVATTLRGKSLFLADPGALGVFGTLSTSAALDQIGKSDCVIAFGASLNSWTTDSGALLSGKRVVHCDSDPQAIRRHIDVDAAVLGDVATIAHAIIGYLDEAEVPARRFRDDWIGKSADLEEYGIPPSPASLAGSIPFRETVRAIDRLIPEDRVVVVDAGRFMFAGYKLLHVPDPHSLVHTCNFGAIGLGMGNAIGAALAAQGRPVFLVCGDGGFMLGGITEFVSAVQNGIDVIVMVLNDSSYGAEHIQFRNRNMDPSRTLFRWPDLSALAIALGGEGVTMRVPDDLTTVEKAIVNRTRPLLIEVKLDPDDVPTE</sequence>
<dbReference type="Proteomes" id="UP000183407">
    <property type="component" value="Unassembled WGS sequence"/>
</dbReference>
<dbReference type="PANTHER" id="PTHR18968">
    <property type="entry name" value="THIAMINE PYROPHOSPHATE ENZYMES"/>
    <property type="match status" value="1"/>
</dbReference>
<feature type="domain" description="Thiamine pyrophosphate enzyme central" evidence="11">
    <location>
        <begin position="186"/>
        <end position="317"/>
    </location>
</feature>
<dbReference type="UniPathway" id="UPA00049">
    <property type="reaction ID" value="UER00059"/>
</dbReference>
<evidence type="ECO:0000256" key="2">
    <source>
        <dbReference type="ARBA" id="ARBA00005025"/>
    </source>
</evidence>
<name>A0A1H4XB36_RHOJO</name>
<dbReference type="InterPro" id="IPR029061">
    <property type="entry name" value="THDP-binding"/>
</dbReference>
<dbReference type="GO" id="GO:0005948">
    <property type="term" value="C:acetolactate synthase complex"/>
    <property type="evidence" value="ECO:0007669"/>
    <property type="project" value="TreeGrafter"/>
</dbReference>
<organism evidence="14 15">
    <name type="scientific">Rhodococcus jostii</name>
    <dbReference type="NCBI Taxonomy" id="132919"/>
    <lineage>
        <taxon>Bacteria</taxon>
        <taxon>Bacillati</taxon>
        <taxon>Actinomycetota</taxon>
        <taxon>Actinomycetes</taxon>
        <taxon>Mycobacteriales</taxon>
        <taxon>Nocardiaceae</taxon>
        <taxon>Rhodococcus</taxon>
    </lineage>
</organism>
<evidence type="ECO:0000259" key="13">
    <source>
        <dbReference type="Pfam" id="PF02776"/>
    </source>
</evidence>
<feature type="domain" description="Thiamine pyrophosphate enzyme TPP-binding" evidence="12">
    <location>
        <begin position="381"/>
        <end position="528"/>
    </location>
</feature>
<dbReference type="Gene3D" id="3.40.50.1220">
    <property type="entry name" value="TPP-binding domain"/>
    <property type="match status" value="1"/>
</dbReference>
<evidence type="ECO:0000256" key="3">
    <source>
        <dbReference type="ARBA" id="ARBA00007812"/>
    </source>
</evidence>
<evidence type="ECO:0000313" key="15">
    <source>
        <dbReference type="Proteomes" id="UP000183407"/>
    </source>
</evidence>
<dbReference type="GO" id="GO:0030976">
    <property type="term" value="F:thiamine pyrophosphate binding"/>
    <property type="evidence" value="ECO:0007669"/>
    <property type="project" value="InterPro"/>
</dbReference>
<dbReference type="EC" id="2.2.1.6" evidence="4"/>
<evidence type="ECO:0000256" key="9">
    <source>
        <dbReference type="ARBA" id="ARBA00048670"/>
    </source>
</evidence>
<dbReference type="Pfam" id="PF02776">
    <property type="entry name" value="TPP_enzyme_N"/>
    <property type="match status" value="1"/>
</dbReference>
<dbReference type="InterPro" id="IPR012000">
    <property type="entry name" value="Thiamin_PyroP_enz_cen_dom"/>
</dbReference>
<proteinExistence type="inferred from homology"/>